<feature type="active site" description="Nucleophile" evidence="1">
    <location>
        <position position="142"/>
    </location>
</feature>
<feature type="binding site" evidence="2">
    <location>
        <position position="29"/>
    </location>
    <ligand>
        <name>Zn(2+)</name>
        <dbReference type="ChEBI" id="CHEBI:29105"/>
        <label>2</label>
    </ligand>
</feature>
<dbReference type="PIRSF" id="PIRSF015853">
    <property type="entry name" value="Pep_DppA"/>
    <property type="match status" value="1"/>
</dbReference>
<dbReference type="GO" id="GO:0046872">
    <property type="term" value="F:metal ion binding"/>
    <property type="evidence" value="ECO:0007669"/>
    <property type="project" value="UniProtKB-KW"/>
</dbReference>
<feature type="binding site" evidence="2">
    <location>
        <position position="81"/>
    </location>
    <ligand>
        <name>Zn(2+)</name>
        <dbReference type="ChEBI" id="CHEBI:29105"/>
        <label>2</label>
    </ligand>
</feature>
<evidence type="ECO:0000256" key="2">
    <source>
        <dbReference type="PIRSR" id="PIRSR015853-2"/>
    </source>
</evidence>
<dbReference type="InterPro" id="IPR007035">
    <property type="entry name" value="Peptidase_M55"/>
</dbReference>
<feature type="binding site" evidence="2">
    <location>
        <position position="130"/>
    </location>
    <ligand>
        <name>Zn(2+)</name>
        <dbReference type="ChEBI" id="CHEBI:29105"/>
        <label>2</label>
    </ligand>
</feature>
<keyword evidence="2" id="KW-0479">Metal-binding</keyword>
<dbReference type="Pfam" id="PF04951">
    <property type="entry name" value="Peptidase_M55"/>
    <property type="match status" value="1"/>
</dbReference>
<feature type="binding site" evidence="2">
    <location>
        <position position="29"/>
    </location>
    <ligand>
        <name>Zn(2+)</name>
        <dbReference type="ChEBI" id="CHEBI:29105"/>
        <label>1</label>
    </ligand>
</feature>
<name>A0A8J7PH34_9BACT</name>
<feature type="binding site" evidence="2">
    <location>
        <position position="31"/>
    </location>
    <ligand>
        <name>Zn(2+)</name>
        <dbReference type="ChEBI" id="CHEBI:29105"/>
        <label>1</label>
    </ligand>
</feature>
<comment type="caution">
    <text evidence="3">The sequence shown here is derived from an EMBL/GenBank/DDBJ whole genome shotgun (WGS) entry which is preliminary data.</text>
</comment>
<dbReference type="AlphaFoldDB" id="A0A8J7PH34"/>
<dbReference type="EMBL" id="JAFLCK010000021">
    <property type="protein sequence ID" value="MBN8661508.1"/>
    <property type="molecule type" value="Genomic_DNA"/>
</dbReference>
<accession>A0A8J7PH34</accession>
<evidence type="ECO:0000313" key="4">
    <source>
        <dbReference type="Proteomes" id="UP000664277"/>
    </source>
</evidence>
<organism evidence="3 4">
    <name type="scientific">Candidatus Obscuribacter phosphatis</name>
    <dbReference type="NCBI Taxonomy" id="1906157"/>
    <lineage>
        <taxon>Bacteria</taxon>
        <taxon>Bacillati</taxon>
        <taxon>Candidatus Melainabacteria</taxon>
        <taxon>Candidatus Obscuribacterales</taxon>
        <taxon>Candidatus Obscuribacteraceae</taxon>
        <taxon>Candidatus Obscuribacter</taxon>
    </lineage>
</organism>
<proteinExistence type="predicted"/>
<keyword evidence="2" id="KW-0862">Zinc</keyword>
<dbReference type="InterPro" id="IPR036177">
    <property type="entry name" value="Peptidase_M55_sf"/>
</dbReference>
<feature type="binding site" evidence="2">
    <location>
        <position position="161"/>
    </location>
    <ligand>
        <name>Zn(2+)</name>
        <dbReference type="ChEBI" id="CHEBI:29105"/>
        <label>2</label>
    </ligand>
</feature>
<reference evidence="3" key="1">
    <citation type="submission" date="2021-02" db="EMBL/GenBank/DDBJ databases">
        <title>Genome-Resolved Metagenomics of a Microbial Community Performing Photosynthetic Biological Nutrient Removal.</title>
        <authorList>
            <person name="Mcdaniel E.A."/>
        </authorList>
    </citation>
    <scope>NUCLEOTIDE SEQUENCE</scope>
    <source>
        <strain evidence="3">UWPOB_OBS1</strain>
    </source>
</reference>
<sequence>MGDRSDKKGLDGQKDLTALKGLKAYISVDLEGVNGILHSSQTQPNEPGYNRALKLMHDETNAAIEGLLEAGVKEIVVNDSHWDMRNLRIEDLVESPAVYLRSGWQKPFSMVSGLSEAERRPDFAIFLGYHARAGHPHGVLSHTYRAQIFFEVKLDGKPVGETGLNAALASYFGVPIAMLTGDDAVIEEARQWLGDLTFVQVKEAVSRYSAILPSHAGNLAKIRKAAKEAALNSSCWHKYELKPQSSIEITMFDPSMADAAELIPGIERLDARTIAIKHSDYSKAFRMMLAVGALGASRKDPYFS</sequence>
<dbReference type="InterPro" id="IPR027476">
    <property type="entry name" value="DppA_N"/>
</dbReference>
<dbReference type="CDD" id="cd08663">
    <property type="entry name" value="DAP_dppA_1"/>
    <property type="match status" value="1"/>
</dbReference>
<evidence type="ECO:0000313" key="3">
    <source>
        <dbReference type="EMBL" id="MBN8661508.1"/>
    </source>
</evidence>
<gene>
    <name evidence="3" type="ORF">J0M35_14175</name>
</gene>
<dbReference type="Gene3D" id="3.40.50.10780">
    <property type="entry name" value="Dipeptide transport protein"/>
    <property type="match status" value="1"/>
</dbReference>
<dbReference type="SUPFAM" id="SSF63992">
    <property type="entry name" value="Dipeptide transport protein"/>
    <property type="match status" value="1"/>
</dbReference>
<dbReference type="Gene3D" id="3.30.1360.130">
    <property type="entry name" value="Dipeptide transport protein"/>
    <property type="match status" value="1"/>
</dbReference>
<dbReference type="Proteomes" id="UP000664277">
    <property type="component" value="Unassembled WGS sequence"/>
</dbReference>
<protein>
    <submittedName>
        <fullName evidence="3">M55 family metallopeptidase</fullName>
    </submittedName>
</protein>
<evidence type="ECO:0000256" key="1">
    <source>
        <dbReference type="PIRSR" id="PIRSR015853-1"/>
    </source>
</evidence>